<accession>A0A5A7SS69</accession>
<evidence type="ECO:0000259" key="1">
    <source>
        <dbReference type="Pfam" id="PF14244"/>
    </source>
</evidence>
<evidence type="ECO:0000313" key="3">
    <source>
        <dbReference type="Proteomes" id="UP000321393"/>
    </source>
</evidence>
<dbReference type="PANTHER" id="PTHR37610">
    <property type="entry name" value="CCHC-TYPE DOMAIN-CONTAINING PROTEIN"/>
    <property type="match status" value="1"/>
</dbReference>
<dbReference type="AlphaFoldDB" id="A0A5A7SS69"/>
<dbReference type="Pfam" id="PF14244">
    <property type="entry name" value="Retrotran_gag_3"/>
    <property type="match status" value="1"/>
</dbReference>
<reference evidence="2 3" key="1">
    <citation type="submission" date="2019-08" db="EMBL/GenBank/DDBJ databases">
        <title>Draft genome sequences of two oriental melons (Cucumis melo L. var makuwa).</title>
        <authorList>
            <person name="Kwon S.-Y."/>
        </authorList>
    </citation>
    <scope>NUCLEOTIDE SEQUENCE [LARGE SCALE GENOMIC DNA]</scope>
    <source>
        <strain evidence="3">cv. SW 3</strain>
        <tissue evidence="2">Leaf</tissue>
    </source>
</reference>
<proteinExistence type="predicted"/>
<dbReference type="Proteomes" id="UP000321393">
    <property type="component" value="Unassembled WGS sequence"/>
</dbReference>
<feature type="domain" description="Retrotransposon Copia-like N-terminal" evidence="1">
    <location>
        <begin position="27"/>
        <end position="70"/>
    </location>
</feature>
<sequence length="123" mass="13562">MASIALLLSATANKINTTTTPSPYAIHHSNNPTTVLITSLLTGNNYRSWCCAITMVLRAKRKFGFVDDSFPKSTNAAHAINWGHCNDLISSWILNFVSLEICPSILYADVASQIQTDLQERFS</sequence>
<protein>
    <recommendedName>
        <fullName evidence="1">Retrotransposon Copia-like N-terminal domain-containing protein</fullName>
    </recommendedName>
</protein>
<dbReference type="OrthoDB" id="5544992at2759"/>
<dbReference type="InterPro" id="IPR029472">
    <property type="entry name" value="Copia-like_N"/>
</dbReference>
<gene>
    <name evidence="2" type="ORF">E6C27_scaffold223G00350</name>
</gene>
<organism evidence="2 3">
    <name type="scientific">Cucumis melo var. makuwa</name>
    <name type="common">Oriental melon</name>
    <dbReference type="NCBI Taxonomy" id="1194695"/>
    <lineage>
        <taxon>Eukaryota</taxon>
        <taxon>Viridiplantae</taxon>
        <taxon>Streptophyta</taxon>
        <taxon>Embryophyta</taxon>
        <taxon>Tracheophyta</taxon>
        <taxon>Spermatophyta</taxon>
        <taxon>Magnoliopsida</taxon>
        <taxon>eudicotyledons</taxon>
        <taxon>Gunneridae</taxon>
        <taxon>Pentapetalae</taxon>
        <taxon>rosids</taxon>
        <taxon>fabids</taxon>
        <taxon>Cucurbitales</taxon>
        <taxon>Cucurbitaceae</taxon>
        <taxon>Benincaseae</taxon>
        <taxon>Cucumis</taxon>
    </lineage>
</organism>
<name>A0A5A7SS69_CUCMM</name>
<comment type="caution">
    <text evidence="2">The sequence shown here is derived from an EMBL/GenBank/DDBJ whole genome shotgun (WGS) entry which is preliminary data.</text>
</comment>
<dbReference type="EMBL" id="SSTE01021882">
    <property type="protein sequence ID" value="KAA0032069.1"/>
    <property type="molecule type" value="Genomic_DNA"/>
</dbReference>
<dbReference type="PANTHER" id="PTHR37610:SF97">
    <property type="entry name" value="RETROTRANSPOSON GAG DOMAIN-CONTAINING PROTEIN"/>
    <property type="match status" value="1"/>
</dbReference>
<evidence type="ECO:0000313" key="2">
    <source>
        <dbReference type="EMBL" id="KAA0032069.1"/>
    </source>
</evidence>